<comment type="caution">
    <text evidence="1">The sequence shown here is derived from an EMBL/GenBank/DDBJ whole genome shotgun (WGS) entry which is preliminary data.</text>
</comment>
<sequence>MRAWPFWCPRRQLTLLTCAHQPQDFVALRADTLSGKLVSAVDTWKTAPSFPIFRRVSRYFITAYEFIVPENLEIQRNLQHENFRECCL</sequence>
<dbReference type="EMBL" id="JARK01001559">
    <property type="protein sequence ID" value="EYB90123.1"/>
    <property type="molecule type" value="Genomic_DNA"/>
</dbReference>
<dbReference type="Proteomes" id="UP000024635">
    <property type="component" value="Unassembled WGS sequence"/>
</dbReference>
<name>A0A016SHG3_9BILA</name>
<proteinExistence type="predicted"/>
<reference evidence="2" key="1">
    <citation type="journal article" date="2015" name="Nat. Genet.">
        <title>The genome and transcriptome of the zoonotic hookworm Ancylostoma ceylanicum identify infection-specific gene families.</title>
        <authorList>
            <person name="Schwarz E.M."/>
            <person name="Hu Y."/>
            <person name="Antoshechkin I."/>
            <person name="Miller M.M."/>
            <person name="Sternberg P.W."/>
            <person name="Aroian R.V."/>
        </authorList>
    </citation>
    <scope>NUCLEOTIDE SEQUENCE</scope>
    <source>
        <strain evidence="2">HY135</strain>
    </source>
</reference>
<dbReference type="STRING" id="53326.A0A016SHG3"/>
<evidence type="ECO:0000313" key="1">
    <source>
        <dbReference type="EMBL" id="EYB90123.1"/>
    </source>
</evidence>
<dbReference type="AlphaFoldDB" id="A0A016SHG3"/>
<evidence type="ECO:0000313" key="2">
    <source>
        <dbReference type="Proteomes" id="UP000024635"/>
    </source>
</evidence>
<gene>
    <name evidence="1" type="primary">Acey_s0223.g2667</name>
    <name evidence="1" type="ORF">Y032_0223g2667</name>
</gene>
<keyword evidence="2" id="KW-1185">Reference proteome</keyword>
<protein>
    <submittedName>
        <fullName evidence="1">Uncharacterized protein</fullName>
    </submittedName>
</protein>
<organism evidence="1 2">
    <name type="scientific">Ancylostoma ceylanicum</name>
    <dbReference type="NCBI Taxonomy" id="53326"/>
    <lineage>
        <taxon>Eukaryota</taxon>
        <taxon>Metazoa</taxon>
        <taxon>Ecdysozoa</taxon>
        <taxon>Nematoda</taxon>
        <taxon>Chromadorea</taxon>
        <taxon>Rhabditida</taxon>
        <taxon>Rhabditina</taxon>
        <taxon>Rhabditomorpha</taxon>
        <taxon>Strongyloidea</taxon>
        <taxon>Ancylostomatidae</taxon>
        <taxon>Ancylostomatinae</taxon>
        <taxon>Ancylostoma</taxon>
    </lineage>
</organism>
<accession>A0A016SHG3</accession>